<dbReference type="OrthoDB" id="340106at2"/>
<dbReference type="Pfam" id="PF07040">
    <property type="entry name" value="DUF1326"/>
    <property type="match status" value="1"/>
</dbReference>
<reference evidence="1 2" key="1">
    <citation type="submission" date="2014-08" db="EMBL/GenBank/DDBJ databases">
        <title>Genomic and Phenotypic Diversity of Colwellia psychrerythraea strains from Disparate Marine Basins.</title>
        <authorList>
            <person name="Techtmann S.M."/>
            <person name="Stelling S.C."/>
            <person name="Utturkar S.M."/>
            <person name="Alshibli N."/>
            <person name="Harris A."/>
            <person name="Brown S.D."/>
            <person name="Hazen T.C."/>
        </authorList>
    </citation>
    <scope>NUCLEOTIDE SEQUENCE [LARGE SCALE GENOMIC DNA]</scope>
    <source>
        <strain evidence="1 2">GAB14E</strain>
    </source>
</reference>
<name>A0A099KP45_COLPS</name>
<accession>A0A099KP45</accession>
<dbReference type="InterPro" id="IPR009758">
    <property type="entry name" value="DUF1326"/>
</dbReference>
<dbReference type="AlphaFoldDB" id="A0A099KP45"/>
<gene>
    <name evidence="1" type="ORF">GAB14E_2854</name>
</gene>
<dbReference type="PATRIC" id="fig|28229.3.peg.2574"/>
<dbReference type="InterPro" id="IPR014581">
    <property type="entry name" value="UCP033303"/>
</dbReference>
<comment type="caution">
    <text evidence="1">The sequence shown here is derived from an EMBL/GenBank/DDBJ whole genome shotgun (WGS) entry which is preliminary data.</text>
</comment>
<organism evidence="1 2">
    <name type="scientific">Colwellia psychrerythraea</name>
    <name type="common">Vibrio psychroerythus</name>
    <dbReference type="NCBI Taxonomy" id="28229"/>
    <lineage>
        <taxon>Bacteria</taxon>
        <taxon>Pseudomonadati</taxon>
        <taxon>Pseudomonadota</taxon>
        <taxon>Gammaproteobacteria</taxon>
        <taxon>Alteromonadales</taxon>
        <taxon>Colwelliaceae</taxon>
        <taxon>Colwellia</taxon>
    </lineage>
</organism>
<proteinExistence type="predicted"/>
<dbReference type="RefSeq" id="WP_033082601.1">
    <property type="nucleotide sequence ID" value="NZ_JQEC01000034.1"/>
</dbReference>
<evidence type="ECO:0000313" key="1">
    <source>
        <dbReference type="EMBL" id="KGJ92266.1"/>
    </source>
</evidence>
<dbReference type="Proteomes" id="UP000029868">
    <property type="component" value="Unassembled WGS sequence"/>
</dbReference>
<sequence length="211" mass="22866">MSNEESNKNTWSLSMHQIECCNCSHGCGCQFSGFPDSESGSCEALIGFYIKSGHLNTLDLANIKVILAAAWPKAIHQGDGKAILFIDSAASLEQVAAIASIFTGQFGGMPFEALAGTFSELEGPIVTEIQMETDDKKSSFSIPDVIEVEHTPLINPMNGEDQNVHITYPDGGFFWNDGIIGTTKSMSIKHNMMSFNHVGHFAAKAEVNWSN</sequence>
<evidence type="ECO:0008006" key="3">
    <source>
        <dbReference type="Google" id="ProtNLM"/>
    </source>
</evidence>
<evidence type="ECO:0000313" key="2">
    <source>
        <dbReference type="Proteomes" id="UP000029868"/>
    </source>
</evidence>
<dbReference type="EMBL" id="JQEC01000034">
    <property type="protein sequence ID" value="KGJ92266.1"/>
    <property type="molecule type" value="Genomic_DNA"/>
</dbReference>
<dbReference type="PIRSF" id="PIRSF033303">
    <property type="entry name" value="UCP033303"/>
    <property type="match status" value="1"/>
</dbReference>
<protein>
    <recommendedName>
        <fullName evidence="3">DUF1326 domain-containing protein</fullName>
    </recommendedName>
</protein>